<accession>A0ACB8Q7L9</accession>
<comment type="caution">
    <text evidence="1">The sequence shown here is derived from an EMBL/GenBank/DDBJ whole genome shotgun (WGS) entry which is preliminary data.</text>
</comment>
<evidence type="ECO:0000313" key="2">
    <source>
        <dbReference type="Proteomes" id="UP000814128"/>
    </source>
</evidence>
<proteinExistence type="predicted"/>
<reference evidence="1" key="2">
    <citation type="journal article" date="2022" name="New Phytol.">
        <title>Evolutionary transition to the ectomycorrhizal habit in the genomes of a hyperdiverse lineage of mushroom-forming fungi.</title>
        <authorList>
            <person name="Looney B."/>
            <person name="Miyauchi S."/>
            <person name="Morin E."/>
            <person name="Drula E."/>
            <person name="Courty P.E."/>
            <person name="Kohler A."/>
            <person name="Kuo A."/>
            <person name="LaButti K."/>
            <person name="Pangilinan J."/>
            <person name="Lipzen A."/>
            <person name="Riley R."/>
            <person name="Andreopoulos W."/>
            <person name="He G."/>
            <person name="Johnson J."/>
            <person name="Nolan M."/>
            <person name="Tritt A."/>
            <person name="Barry K.W."/>
            <person name="Grigoriev I.V."/>
            <person name="Nagy L.G."/>
            <person name="Hibbett D."/>
            <person name="Henrissat B."/>
            <person name="Matheny P.B."/>
            <person name="Labbe J."/>
            <person name="Martin F.M."/>
        </authorList>
    </citation>
    <scope>NUCLEOTIDE SEQUENCE</scope>
    <source>
        <strain evidence="1">EC-137</strain>
    </source>
</reference>
<evidence type="ECO:0000313" key="1">
    <source>
        <dbReference type="EMBL" id="KAI0027603.1"/>
    </source>
</evidence>
<name>A0ACB8Q7L9_9AGAM</name>
<keyword evidence="2" id="KW-1185">Reference proteome</keyword>
<organism evidence="1 2">
    <name type="scientific">Vararia minispora EC-137</name>
    <dbReference type="NCBI Taxonomy" id="1314806"/>
    <lineage>
        <taxon>Eukaryota</taxon>
        <taxon>Fungi</taxon>
        <taxon>Dikarya</taxon>
        <taxon>Basidiomycota</taxon>
        <taxon>Agaricomycotina</taxon>
        <taxon>Agaricomycetes</taxon>
        <taxon>Russulales</taxon>
        <taxon>Lachnocladiaceae</taxon>
        <taxon>Vararia</taxon>
    </lineage>
</organism>
<reference evidence="1" key="1">
    <citation type="submission" date="2021-02" db="EMBL/GenBank/DDBJ databases">
        <authorList>
            <consortium name="DOE Joint Genome Institute"/>
            <person name="Ahrendt S."/>
            <person name="Looney B.P."/>
            <person name="Miyauchi S."/>
            <person name="Morin E."/>
            <person name="Drula E."/>
            <person name="Courty P.E."/>
            <person name="Chicoki N."/>
            <person name="Fauchery L."/>
            <person name="Kohler A."/>
            <person name="Kuo A."/>
            <person name="Labutti K."/>
            <person name="Pangilinan J."/>
            <person name="Lipzen A."/>
            <person name="Riley R."/>
            <person name="Andreopoulos W."/>
            <person name="He G."/>
            <person name="Johnson J."/>
            <person name="Barry K.W."/>
            <person name="Grigoriev I.V."/>
            <person name="Nagy L."/>
            <person name="Hibbett D."/>
            <person name="Henrissat B."/>
            <person name="Matheny P.B."/>
            <person name="Labbe J."/>
            <person name="Martin F."/>
        </authorList>
    </citation>
    <scope>NUCLEOTIDE SEQUENCE</scope>
    <source>
        <strain evidence="1">EC-137</strain>
    </source>
</reference>
<dbReference type="EMBL" id="MU273872">
    <property type="protein sequence ID" value="KAI0027603.1"/>
    <property type="molecule type" value="Genomic_DNA"/>
</dbReference>
<dbReference type="Proteomes" id="UP000814128">
    <property type="component" value="Unassembled WGS sequence"/>
</dbReference>
<sequence>LPIPASGSTAPVPIPTGAGRASTLGRATGLPQALATSFTHGTPFAPHTFVPASGAPGFAGDRTWDKGFEFDPDLGEDGKKRGVSLNGRTSMTAGVLDVDLADQLRLHLPALARLPTTWRLLYSLDQHGISLHTLYARCGAHNGGVVFVAKDGNGGIFGAWLGQGIHFGRGESYFGSGESFLWRVKRDAPGLDVFKWTGKNDYVALCEREYIAFGGGDGTYGLYLDESLFDGSSAPCPTFENEVLCVPSGHRMGRTEGFECVGVEVWGVG</sequence>
<gene>
    <name evidence="1" type="ORF">K488DRAFT_9298</name>
</gene>
<protein>
    <submittedName>
        <fullName evidence="1">TLD-domain-containing protein</fullName>
    </submittedName>
</protein>
<feature type="non-terminal residue" evidence="1">
    <location>
        <position position="269"/>
    </location>
</feature>
<feature type="non-terminal residue" evidence="1">
    <location>
        <position position="1"/>
    </location>
</feature>